<evidence type="ECO:0000256" key="6">
    <source>
        <dbReference type="ARBA" id="ARBA00022884"/>
    </source>
</evidence>
<dbReference type="PANTHER" id="PTHR48039">
    <property type="entry name" value="RNA-BINDING MOTIF PROTEIN 14B"/>
    <property type="match status" value="1"/>
</dbReference>
<dbReference type="GO" id="GO:0005730">
    <property type="term" value="C:nucleolus"/>
    <property type="evidence" value="ECO:0007669"/>
    <property type="project" value="TreeGrafter"/>
</dbReference>
<dbReference type="InterPro" id="IPR034482">
    <property type="entry name" value="Mrd1_RRM3"/>
</dbReference>
<keyword evidence="4" id="KW-0698">rRNA processing</keyword>
<evidence type="ECO:0000259" key="11">
    <source>
        <dbReference type="PROSITE" id="PS50102"/>
    </source>
</evidence>
<evidence type="ECO:0000256" key="10">
    <source>
        <dbReference type="SAM" id="MobiDB-lite"/>
    </source>
</evidence>
<dbReference type="PANTHER" id="PTHR48039:SF5">
    <property type="entry name" value="RNA-BINDING PROTEIN 28"/>
    <property type="match status" value="1"/>
</dbReference>
<dbReference type="GO" id="GO:0006364">
    <property type="term" value="P:rRNA processing"/>
    <property type="evidence" value="ECO:0007669"/>
    <property type="project" value="UniProtKB-KW"/>
</dbReference>
<protein>
    <recommendedName>
        <fullName evidence="3">Multiple RNA-binding domain-containing protein 1</fullName>
    </recommendedName>
</protein>
<evidence type="ECO:0000256" key="1">
    <source>
        <dbReference type="ARBA" id="ARBA00004123"/>
    </source>
</evidence>
<dbReference type="Gene3D" id="3.30.70.330">
    <property type="match status" value="5"/>
</dbReference>
<accession>A0AAF1BU75</accession>
<dbReference type="Pfam" id="PF00076">
    <property type="entry name" value="RRM_1"/>
    <property type="match status" value="4"/>
</dbReference>
<dbReference type="AlphaFoldDB" id="A0AAF1BU75"/>
<evidence type="ECO:0000313" key="12">
    <source>
        <dbReference type="EMBL" id="WOO85693.1"/>
    </source>
</evidence>
<feature type="domain" description="RRM" evidence="11">
    <location>
        <begin position="551"/>
        <end position="634"/>
    </location>
</feature>
<keyword evidence="7" id="KW-0539">Nucleus</keyword>
<dbReference type="RefSeq" id="XP_062631719.1">
    <property type="nucleotide sequence ID" value="XM_062775735.1"/>
</dbReference>
<feature type="region of interest" description="Disordered" evidence="10">
    <location>
        <begin position="87"/>
        <end position="129"/>
    </location>
</feature>
<dbReference type="InterPro" id="IPR012677">
    <property type="entry name" value="Nucleotide-bd_a/b_plait_sf"/>
</dbReference>
<dbReference type="Proteomes" id="UP000827549">
    <property type="component" value="Chromosome 7"/>
</dbReference>
<dbReference type="InterPro" id="IPR051945">
    <property type="entry name" value="RRM_MRD1_RNA_proc_ribogen"/>
</dbReference>
<proteinExistence type="inferred from homology"/>
<dbReference type="GO" id="GO:0003729">
    <property type="term" value="F:mRNA binding"/>
    <property type="evidence" value="ECO:0007669"/>
    <property type="project" value="TreeGrafter"/>
</dbReference>
<comment type="subcellular location">
    <subcellularLocation>
        <location evidence="1">Nucleus</location>
    </subcellularLocation>
</comment>
<keyword evidence="8" id="KW-0687">Ribonucleoprotein</keyword>
<feature type="region of interest" description="Disordered" evidence="10">
    <location>
        <begin position="767"/>
        <end position="787"/>
    </location>
</feature>
<reference evidence="12" key="1">
    <citation type="submission" date="2023-10" db="EMBL/GenBank/DDBJ databases">
        <authorList>
            <person name="Noh H."/>
        </authorList>
    </citation>
    <scope>NUCLEOTIDE SEQUENCE</scope>
    <source>
        <strain evidence="12">DUCC4014</strain>
    </source>
</reference>
<keyword evidence="13" id="KW-1185">Reference proteome</keyword>
<feature type="domain" description="RRM" evidence="11">
    <location>
        <begin position="4"/>
        <end position="82"/>
    </location>
</feature>
<evidence type="ECO:0000256" key="7">
    <source>
        <dbReference type="ARBA" id="ARBA00023242"/>
    </source>
</evidence>
<evidence type="ECO:0000256" key="4">
    <source>
        <dbReference type="ARBA" id="ARBA00022552"/>
    </source>
</evidence>
<dbReference type="SUPFAM" id="SSF54928">
    <property type="entry name" value="RNA-binding domain, RBD"/>
    <property type="match status" value="4"/>
</dbReference>
<dbReference type="InterPro" id="IPR035979">
    <property type="entry name" value="RBD_domain_sf"/>
</dbReference>
<dbReference type="CDD" id="cd12568">
    <property type="entry name" value="RRM3_MRD1"/>
    <property type="match status" value="1"/>
</dbReference>
<dbReference type="PROSITE" id="PS50102">
    <property type="entry name" value="RRM"/>
    <property type="match status" value="5"/>
</dbReference>
<feature type="domain" description="RRM" evidence="11">
    <location>
        <begin position="659"/>
        <end position="742"/>
    </location>
</feature>
<feature type="region of interest" description="Disordered" evidence="10">
    <location>
        <begin position="168"/>
        <end position="195"/>
    </location>
</feature>
<feature type="domain" description="RRM" evidence="11">
    <location>
        <begin position="232"/>
        <end position="310"/>
    </location>
</feature>
<organism evidence="12 13">
    <name type="scientific">Vanrija pseudolonga</name>
    <dbReference type="NCBI Taxonomy" id="143232"/>
    <lineage>
        <taxon>Eukaryota</taxon>
        <taxon>Fungi</taxon>
        <taxon>Dikarya</taxon>
        <taxon>Basidiomycota</taxon>
        <taxon>Agaricomycotina</taxon>
        <taxon>Tremellomycetes</taxon>
        <taxon>Trichosporonales</taxon>
        <taxon>Trichosporonaceae</taxon>
        <taxon>Vanrija</taxon>
    </lineage>
</organism>
<dbReference type="EMBL" id="CP086720">
    <property type="protein sequence ID" value="WOO85693.1"/>
    <property type="molecule type" value="Genomic_DNA"/>
</dbReference>
<evidence type="ECO:0000256" key="8">
    <source>
        <dbReference type="ARBA" id="ARBA00023274"/>
    </source>
</evidence>
<dbReference type="SMART" id="SM00360">
    <property type="entry name" value="RRM"/>
    <property type="match status" value="5"/>
</dbReference>
<feature type="domain" description="RRM" evidence="11">
    <location>
        <begin position="433"/>
        <end position="505"/>
    </location>
</feature>
<evidence type="ECO:0000256" key="3">
    <source>
        <dbReference type="ARBA" id="ARBA00013428"/>
    </source>
</evidence>
<gene>
    <name evidence="12" type="primary">MRD1</name>
    <name evidence="12" type="ORF">LOC62_07G009189</name>
</gene>
<feature type="compositionally biased region" description="Acidic residues" evidence="10">
    <location>
        <begin position="183"/>
        <end position="195"/>
    </location>
</feature>
<evidence type="ECO:0000256" key="9">
    <source>
        <dbReference type="PROSITE-ProRule" id="PRU00176"/>
    </source>
</evidence>
<dbReference type="GO" id="GO:1990904">
    <property type="term" value="C:ribonucleoprotein complex"/>
    <property type="evidence" value="ECO:0007669"/>
    <property type="project" value="UniProtKB-KW"/>
</dbReference>
<sequence length="787" mass="84552">MVMSRLIFLNLPPSLTPDGFKAKLTEPKSLKSALVTDTKLVPKRRFAFVGYSTEDEAKAAKEWFDGSFVFGGGKVKVDFVRDEVGCESHAKADNRQPLAPKPAKRAKISKETEEEEQDTPQPKAGPSKRLKEFMDVMKGVDPTAVDHSAAAVPGEAGWVAEGTKAAKAKASSKGKERATPEAESGDEAGEGDEDDDDAAWLARRQKAIAGDDGDEPAAPKVDPEDALILSTGRLFVRNLAFIATAEGLQAHFERFGPVVDVHMPVSQQTGEPLGTAFILFREAEDALSARRTLDKTTFQGRLLHVLPGRARPGQQAAAAANADAVTNGKVLGKAALARGEVKNTVDEKRKADSAKGVNWASMYMNSDAVAASVADRMGVSKADLLSGNDADDVSPAVKLALAETQVIAETKEYFEKEGIVVESLQPKVPRSQTTILVKNIPYGTTIQALQDLFAPHGDLKRVLLPPAGTLGVIEFANAMDAGRAFRALAYRRLGNAVIYLEKGPVGMFKNPDTISTPAEKEAQERARLAEKVAEAEEALRDQPAESDEAGATLFLKNLAWATTTERLSSVLSSLPGFSFARVQTKPDPKKPGARLSMGYGFVGFQTKKDAKKALGGLQGFEVDGHALDVKFAQRGADEVERESKTKGSSSEMAGKTKGTKVLVKNLPFEATKKDVRALFSVYGTLKSLRLPKKATLSATGSSSSRGFAFLEFTTHAEAQRAMDALKHTHLLGRHLVCQWANDADSVDVDALREKVSRDARLGDVGGRKRKLDLTGKGDVDENDGLEV</sequence>
<dbReference type="InterPro" id="IPR000504">
    <property type="entry name" value="RRM_dom"/>
</dbReference>
<keyword evidence="5" id="KW-0677">Repeat</keyword>
<comment type="similarity">
    <text evidence="2">Belongs to the RRM MRD1 family.</text>
</comment>
<evidence type="ECO:0000256" key="5">
    <source>
        <dbReference type="ARBA" id="ARBA00022737"/>
    </source>
</evidence>
<dbReference type="GeneID" id="87812352"/>
<name>A0AAF1BU75_9TREE</name>
<dbReference type="CDD" id="cd12320">
    <property type="entry name" value="RRM6_RBM19_RRM5_MRD1"/>
    <property type="match status" value="1"/>
</dbReference>
<evidence type="ECO:0000256" key="2">
    <source>
        <dbReference type="ARBA" id="ARBA00008033"/>
    </source>
</evidence>
<keyword evidence="6 9" id="KW-0694">RNA-binding</keyword>
<evidence type="ECO:0000313" key="13">
    <source>
        <dbReference type="Proteomes" id="UP000827549"/>
    </source>
</evidence>